<dbReference type="OrthoDB" id="3255142at2"/>
<dbReference type="Pfam" id="PF12724">
    <property type="entry name" value="Flavodoxin_5"/>
    <property type="match status" value="1"/>
</dbReference>
<evidence type="ECO:0000313" key="2">
    <source>
        <dbReference type="EMBL" id="RIE06042.1"/>
    </source>
</evidence>
<feature type="domain" description="Flavodoxin" evidence="1">
    <location>
        <begin position="6"/>
        <end position="80"/>
    </location>
</feature>
<dbReference type="SUPFAM" id="SSF52218">
    <property type="entry name" value="Flavoproteins"/>
    <property type="match status" value="1"/>
</dbReference>
<comment type="caution">
    <text evidence="2">The sequence shown here is derived from an EMBL/GenBank/DDBJ whole genome shotgun (WGS) entry which is preliminary data.</text>
</comment>
<reference evidence="2 3" key="1">
    <citation type="submission" date="2018-09" db="EMBL/GenBank/DDBJ databases">
        <title>Discovery and Ecogenomic Context for Candidatus Cryosericales, a Global Caldiserica Order Active in Thawing Permafrost.</title>
        <authorList>
            <person name="Martinez M.A."/>
            <person name="Woodcroft B.J."/>
            <person name="Ignacio Espinoza J.C."/>
            <person name="Zayed A."/>
            <person name="Singleton C.M."/>
            <person name="Boyd J."/>
            <person name="Li Y.-F."/>
            <person name="Purvine S."/>
            <person name="Maughan H."/>
            <person name="Hodgkins S.B."/>
            <person name="Anderson D."/>
            <person name="Sederholm M."/>
            <person name="Temperton B."/>
            <person name="Saleska S.R."/>
            <person name="Tyson G.W."/>
            <person name="Rich V.I."/>
        </authorList>
    </citation>
    <scope>NUCLEOTIDE SEQUENCE [LARGE SCALE GENOMIC DNA]</scope>
    <source>
        <strain evidence="2 3">SMC7</strain>
    </source>
</reference>
<dbReference type="Proteomes" id="UP000266328">
    <property type="component" value="Unassembled WGS sequence"/>
</dbReference>
<dbReference type="InterPro" id="IPR026816">
    <property type="entry name" value="Flavodoxin_dom"/>
</dbReference>
<dbReference type="AlphaFoldDB" id="A0A398CTV2"/>
<dbReference type="InterPro" id="IPR029039">
    <property type="entry name" value="Flavoprotein-like_sf"/>
</dbReference>
<evidence type="ECO:0000313" key="3">
    <source>
        <dbReference type="Proteomes" id="UP000266328"/>
    </source>
</evidence>
<keyword evidence="3" id="KW-1185">Reference proteome</keyword>
<dbReference type="Gene3D" id="3.40.50.360">
    <property type="match status" value="1"/>
</dbReference>
<name>A0A398CTV2_9BACT</name>
<sequence length="92" mass="10261">MIHTCILYVSRYGTTRDIVQALAQVLGPTRASPVAGFAPAARACEFVVIGTPIIREVPDPHATRFMEENRDWLAEHKIALRWKPLPTLPAHC</sequence>
<dbReference type="EMBL" id="QXIS01000027">
    <property type="protein sequence ID" value="RIE06042.1"/>
    <property type="molecule type" value="Genomic_DNA"/>
</dbReference>
<gene>
    <name evidence="2" type="ORF">SMC7_04430</name>
</gene>
<dbReference type="RefSeq" id="WP_119089141.1">
    <property type="nucleotide sequence ID" value="NZ_QXIS01000027.1"/>
</dbReference>
<evidence type="ECO:0000259" key="1">
    <source>
        <dbReference type="Pfam" id="PF12724"/>
    </source>
</evidence>
<organism evidence="2 3">
    <name type="scientific">Candidatus Cryosericum terrychapinii</name>
    <dbReference type="NCBI Taxonomy" id="2290919"/>
    <lineage>
        <taxon>Bacteria</taxon>
        <taxon>Pseudomonadati</taxon>
        <taxon>Caldisericota/Cryosericota group</taxon>
        <taxon>Candidatus Cryosericota</taxon>
        <taxon>Candidatus Cryosericia</taxon>
        <taxon>Candidatus Cryosericales</taxon>
        <taxon>Candidatus Cryosericaceae</taxon>
        <taxon>Candidatus Cryosericum</taxon>
    </lineage>
</organism>
<accession>A0A398CTV2</accession>
<protein>
    <recommendedName>
        <fullName evidence="1">Flavodoxin domain-containing protein</fullName>
    </recommendedName>
</protein>
<proteinExistence type="predicted"/>